<dbReference type="Gene3D" id="3.30.1050.10">
    <property type="entry name" value="SCP2 sterol-binding domain"/>
    <property type="match status" value="1"/>
</dbReference>
<protein>
    <recommendedName>
        <fullName evidence="11">Ketoreductase domain-containing protein</fullName>
    </recommendedName>
</protein>
<evidence type="ECO:0000256" key="1">
    <source>
        <dbReference type="ARBA" id="ARBA00004275"/>
    </source>
</evidence>
<reference evidence="12" key="1">
    <citation type="submission" date="2020-01" db="EMBL/GenBank/DDBJ databases">
        <title>Development of genomics and gene disruption for Polysphondylium violaceum indicates a role for the polyketide synthase stlB in stalk morphogenesis.</title>
        <authorList>
            <person name="Narita B."/>
            <person name="Kawabe Y."/>
            <person name="Kin K."/>
            <person name="Saito T."/>
            <person name="Gibbs R."/>
            <person name="Kuspa A."/>
            <person name="Muzny D."/>
            <person name="Queller D."/>
            <person name="Richards S."/>
            <person name="Strassman J."/>
            <person name="Sucgang R."/>
            <person name="Worley K."/>
            <person name="Schaap P."/>
        </authorList>
    </citation>
    <scope>NUCLEOTIDE SEQUENCE</scope>
    <source>
        <strain evidence="12">QSvi11</strain>
    </source>
</reference>
<evidence type="ECO:0000256" key="8">
    <source>
        <dbReference type="ARBA" id="ARBA00023140"/>
    </source>
</evidence>
<dbReference type="SUPFAM" id="SSF55718">
    <property type="entry name" value="SCP-like"/>
    <property type="match status" value="1"/>
</dbReference>
<evidence type="ECO:0000256" key="2">
    <source>
        <dbReference type="ARBA" id="ARBA00005005"/>
    </source>
</evidence>
<evidence type="ECO:0000256" key="4">
    <source>
        <dbReference type="ARBA" id="ARBA00022832"/>
    </source>
</evidence>
<comment type="subcellular location">
    <subcellularLocation>
        <location evidence="1">Peroxisome</location>
    </subcellularLocation>
</comment>
<dbReference type="Pfam" id="PF02036">
    <property type="entry name" value="SCP2"/>
    <property type="match status" value="1"/>
</dbReference>
<sequence length="442" mass="46813">MSELSFKDKVVIVTGAGGGIGREYALAFAKRGAKVVVNDLGGSHTGEGKSSKAADKVVDEIKAAGGIAAANYDSVEFGDKIVETALNNFGRIDIVINNAGILRDVSFAKMTDKDWDLVYTVHCKGAYKLTRAAWNHMRDNKFGRIIMTSSAAGLYGNFGQANYGSMKMALVGLSNTLAQEGKGRNIHCNTISPIAASRLTESVMPPEILDQLKPEYIVPLVLYLCHEDTTETGSVFEVGAGWVSKVRLQRSAGAYMKDITAEKVKENWPTIENFEVNPAYPTSAADSVSGIINAANSGKSSGPVLHRKPSTTAAAPAAPAAPAASVAVDGYKSSAIFQDIQKQTQNNGAELVKKINGIYQIDVTNAGKTQSWIIDLKNGSGSVSTGANGKPNVTITVSDEDFVQIMSGKLNPQTAFMKGKLKIKGNMGLATKLGGIMPKSKI</sequence>
<comment type="pathway">
    <text evidence="2">Lipid metabolism; fatty acid beta-oxidation.</text>
</comment>
<keyword evidence="6" id="KW-0520">NAD</keyword>
<evidence type="ECO:0000313" key="13">
    <source>
        <dbReference type="Proteomes" id="UP000695562"/>
    </source>
</evidence>
<dbReference type="PRINTS" id="PR00080">
    <property type="entry name" value="SDRFAMILY"/>
</dbReference>
<evidence type="ECO:0000256" key="10">
    <source>
        <dbReference type="SAM" id="MobiDB-lite"/>
    </source>
</evidence>
<dbReference type="Pfam" id="PF00106">
    <property type="entry name" value="adh_short"/>
    <property type="match status" value="1"/>
</dbReference>
<dbReference type="PANTHER" id="PTHR45024:SF2">
    <property type="entry name" value="SCP2 DOMAIN-CONTAINING PROTEIN"/>
    <property type="match status" value="1"/>
</dbReference>
<name>A0A8J4PJX7_9MYCE</name>
<dbReference type="PANTHER" id="PTHR45024">
    <property type="entry name" value="DEHYDROGENASES, SHORT CHAIN"/>
    <property type="match status" value="1"/>
</dbReference>
<dbReference type="AlphaFoldDB" id="A0A8J4PJX7"/>
<dbReference type="EMBL" id="AJWJ01000768">
    <property type="protein sequence ID" value="KAF2069027.1"/>
    <property type="molecule type" value="Genomic_DNA"/>
</dbReference>
<dbReference type="InterPro" id="IPR003033">
    <property type="entry name" value="SCP2_sterol-bd_dom"/>
</dbReference>
<accession>A0A8J4PJX7</accession>
<dbReference type="InterPro" id="IPR036291">
    <property type="entry name" value="NAD(P)-bd_dom_sf"/>
</dbReference>
<dbReference type="GO" id="GO:0016491">
    <property type="term" value="F:oxidoreductase activity"/>
    <property type="evidence" value="ECO:0007669"/>
    <property type="project" value="UniProtKB-KW"/>
</dbReference>
<dbReference type="GO" id="GO:0005777">
    <property type="term" value="C:peroxisome"/>
    <property type="evidence" value="ECO:0007669"/>
    <property type="project" value="UniProtKB-SubCell"/>
</dbReference>
<dbReference type="Gene3D" id="1.10.287.4290">
    <property type="match status" value="1"/>
</dbReference>
<dbReference type="FunFam" id="3.30.1050.10:FF:000004">
    <property type="entry name" value="Hydroxysteroid 17-beta dehydrogenase 4"/>
    <property type="match status" value="1"/>
</dbReference>
<organism evidence="12 13">
    <name type="scientific">Polysphondylium violaceum</name>
    <dbReference type="NCBI Taxonomy" id="133409"/>
    <lineage>
        <taxon>Eukaryota</taxon>
        <taxon>Amoebozoa</taxon>
        <taxon>Evosea</taxon>
        <taxon>Eumycetozoa</taxon>
        <taxon>Dictyostelia</taxon>
        <taxon>Dictyosteliales</taxon>
        <taxon>Dictyosteliaceae</taxon>
        <taxon>Polysphondylium</taxon>
    </lineage>
</organism>
<evidence type="ECO:0000313" key="12">
    <source>
        <dbReference type="EMBL" id="KAF2069027.1"/>
    </source>
</evidence>
<dbReference type="FunFam" id="3.40.50.720:FF:000185">
    <property type="entry name" value="peroxisomal multifunctional enzyme type 2"/>
    <property type="match status" value="1"/>
</dbReference>
<keyword evidence="5" id="KW-0560">Oxidoreductase</keyword>
<comment type="caution">
    <text evidence="12">The sequence shown here is derived from an EMBL/GenBank/DDBJ whole genome shotgun (WGS) entry which is preliminary data.</text>
</comment>
<dbReference type="GO" id="GO:0006631">
    <property type="term" value="P:fatty acid metabolic process"/>
    <property type="evidence" value="ECO:0007669"/>
    <property type="project" value="UniProtKB-KW"/>
</dbReference>
<dbReference type="OrthoDB" id="3592703at2759"/>
<dbReference type="PRINTS" id="PR00081">
    <property type="entry name" value="GDHRDH"/>
</dbReference>
<dbReference type="InterPro" id="IPR002347">
    <property type="entry name" value="SDR_fam"/>
</dbReference>
<evidence type="ECO:0000256" key="3">
    <source>
        <dbReference type="ARBA" id="ARBA00006484"/>
    </source>
</evidence>
<keyword evidence="13" id="KW-1185">Reference proteome</keyword>
<dbReference type="InterPro" id="IPR051687">
    <property type="entry name" value="Peroxisomal_Beta-Oxidation"/>
</dbReference>
<evidence type="ECO:0000256" key="9">
    <source>
        <dbReference type="RuleBase" id="RU000363"/>
    </source>
</evidence>
<comment type="similarity">
    <text evidence="3 9">Belongs to the short-chain dehydrogenases/reductases (SDR) family.</text>
</comment>
<feature type="region of interest" description="Disordered" evidence="10">
    <location>
        <begin position="299"/>
        <end position="319"/>
    </location>
</feature>
<proteinExistence type="inferred from homology"/>
<evidence type="ECO:0000256" key="5">
    <source>
        <dbReference type="ARBA" id="ARBA00023002"/>
    </source>
</evidence>
<evidence type="ECO:0000256" key="6">
    <source>
        <dbReference type="ARBA" id="ARBA00023027"/>
    </source>
</evidence>
<dbReference type="InterPro" id="IPR036527">
    <property type="entry name" value="SCP2_sterol-bd_dom_sf"/>
</dbReference>
<dbReference type="SUPFAM" id="SSF51735">
    <property type="entry name" value="NAD(P)-binding Rossmann-fold domains"/>
    <property type="match status" value="1"/>
</dbReference>
<dbReference type="Gene3D" id="3.40.50.720">
    <property type="entry name" value="NAD(P)-binding Rossmann-like Domain"/>
    <property type="match status" value="1"/>
</dbReference>
<feature type="compositionally biased region" description="Low complexity" evidence="10">
    <location>
        <begin position="310"/>
        <end position="319"/>
    </location>
</feature>
<dbReference type="Proteomes" id="UP000695562">
    <property type="component" value="Unassembled WGS sequence"/>
</dbReference>
<dbReference type="InterPro" id="IPR057326">
    <property type="entry name" value="KR_dom"/>
</dbReference>
<dbReference type="CDD" id="cd05353">
    <property type="entry name" value="hydroxyacyl-CoA-like_DH_SDR_c-like"/>
    <property type="match status" value="1"/>
</dbReference>
<gene>
    <name evidence="12" type="ORF">CYY_009658</name>
</gene>
<feature type="domain" description="Ketoreductase" evidence="11">
    <location>
        <begin position="9"/>
        <end position="202"/>
    </location>
</feature>
<evidence type="ECO:0000259" key="11">
    <source>
        <dbReference type="SMART" id="SM00822"/>
    </source>
</evidence>
<keyword evidence="7" id="KW-0443">Lipid metabolism</keyword>
<keyword evidence="8" id="KW-0576">Peroxisome</keyword>
<keyword evidence="4" id="KW-0276">Fatty acid metabolism</keyword>
<evidence type="ECO:0000256" key="7">
    <source>
        <dbReference type="ARBA" id="ARBA00023098"/>
    </source>
</evidence>
<dbReference type="SMART" id="SM00822">
    <property type="entry name" value="PKS_KR"/>
    <property type="match status" value="1"/>
</dbReference>